<evidence type="ECO:0000313" key="4">
    <source>
        <dbReference type="Proteomes" id="UP000291831"/>
    </source>
</evidence>
<dbReference type="AlphaFoldDB" id="A0A8B3S3S4"/>
<feature type="domain" description="Transposase zinc-binding" evidence="2">
    <location>
        <begin position="10"/>
        <end position="101"/>
    </location>
</feature>
<dbReference type="GO" id="GO:0003677">
    <property type="term" value="F:DNA binding"/>
    <property type="evidence" value="ECO:0007669"/>
    <property type="project" value="InterPro"/>
</dbReference>
<dbReference type="GO" id="GO:0006313">
    <property type="term" value="P:DNA transposition"/>
    <property type="evidence" value="ECO:0007669"/>
    <property type="project" value="InterPro"/>
</dbReference>
<protein>
    <recommendedName>
        <fullName evidence="5">IS91 family transposase</fullName>
    </recommendedName>
</protein>
<sequence>MRRSIEVADIFNAYGAAYREKNGAKMPLSHFRAMGAIEICRTSELGGHVDECDGCGYLRISYNSCRNRHCPKCQCLDKERWLQARKRELLPVPYFHVVFTIPNKLRPIALRNQRIFYNLLFKAVSETLQELSRDPKHLGAQIGFIAILHTWSQTLMDHPHIHCIVPGGGLSPDGMRWISGKKKFFIRVEVLSRLFRGKLLYYLKKLYYSEALKFPGKIKPLSRQTAFEKLLTELYGQEWVVYCKPPFNNVETVIDYLGRYTHRVAISNHRLLTLKDGQVSFTYRDSGDNDKIKVMCLDALEFIGRFLLHILPEGFMKVRHYGILSNRNKKTKLARCRQLLGVESKPDHERTENESWEDLLERVTGIDPRICPKCGKGKMVFKELLAATCSRSPP</sequence>
<name>A0A8B3S3S4_9EURY</name>
<dbReference type="EMBL" id="RPGO01000015">
    <property type="protein sequence ID" value="RZB31448.1"/>
    <property type="molecule type" value="Genomic_DNA"/>
</dbReference>
<dbReference type="InterPro" id="IPR026889">
    <property type="entry name" value="Zn_Tnp"/>
</dbReference>
<dbReference type="Proteomes" id="UP000291831">
    <property type="component" value="Unassembled WGS sequence"/>
</dbReference>
<dbReference type="InterPro" id="IPR054832">
    <property type="entry name" value="transpos_IS91"/>
</dbReference>
<dbReference type="GO" id="GO:0004803">
    <property type="term" value="F:transposase activity"/>
    <property type="evidence" value="ECO:0007669"/>
    <property type="project" value="InterPro"/>
</dbReference>
<feature type="domain" description="Transposase IS801/IS1294" evidence="1">
    <location>
        <begin position="143"/>
        <end position="329"/>
    </location>
</feature>
<reference evidence="4" key="1">
    <citation type="submission" date="2019-01" db="EMBL/GenBank/DDBJ databases">
        <title>Anaerobic oxidation of ethane by archaea from a marine hydrocarbon seep.</title>
        <authorList>
            <person name="Musat F."/>
        </authorList>
    </citation>
    <scope>NUCLEOTIDE SEQUENCE [LARGE SCALE GENOMIC DNA]</scope>
</reference>
<dbReference type="Pfam" id="PF14319">
    <property type="entry name" value="Zn_Tnp_IS91"/>
    <property type="match status" value="1"/>
</dbReference>
<dbReference type="InterPro" id="IPR007069">
    <property type="entry name" value="Transposase_32"/>
</dbReference>
<dbReference type="NCBIfam" id="NF033538">
    <property type="entry name" value="transpos_IS91"/>
    <property type="match status" value="1"/>
</dbReference>
<gene>
    <name evidence="3" type="ORF">AEth_00686</name>
</gene>
<comment type="caution">
    <text evidence="3">The sequence shown here is derived from an EMBL/GenBank/DDBJ whole genome shotgun (WGS) entry which is preliminary data.</text>
</comment>
<evidence type="ECO:0000313" key="3">
    <source>
        <dbReference type="EMBL" id="RZB31448.1"/>
    </source>
</evidence>
<evidence type="ECO:0000259" key="1">
    <source>
        <dbReference type="Pfam" id="PF04986"/>
    </source>
</evidence>
<evidence type="ECO:0008006" key="5">
    <source>
        <dbReference type="Google" id="ProtNLM"/>
    </source>
</evidence>
<dbReference type="PANTHER" id="PTHR37023:SF1">
    <property type="entry name" value="ISSOD25 TRANSPOSASE TNPA_ISSOD25"/>
    <property type="match status" value="1"/>
</dbReference>
<dbReference type="Pfam" id="PF04986">
    <property type="entry name" value="Y2_Tnp"/>
    <property type="match status" value="1"/>
</dbReference>
<evidence type="ECO:0000259" key="2">
    <source>
        <dbReference type="Pfam" id="PF14319"/>
    </source>
</evidence>
<dbReference type="PANTHER" id="PTHR37023">
    <property type="entry name" value="TRANSPOSASE"/>
    <property type="match status" value="1"/>
</dbReference>
<accession>A0A8B3S3S4</accession>
<proteinExistence type="predicted"/>
<organism evidence="3 4">
    <name type="scientific">Candidatus Argoarchaeum ethanivorans</name>
    <dbReference type="NCBI Taxonomy" id="2608793"/>
    <lineage>
        <taxon>Archaea</taxon>
        <taxon>Methanobacteriati</taxon>
        <taxon>Methanobacteriota</taxon>
        <taxon>Stenosarchaea group</taxon>
        <taxon>Methanomicrobia</taxon>
        <taxon>Methanosarcinales</taxon>
        <taxon>Methanosarcinales incertae sedis</taxon>
        <taxon>GOM Arc I cluster</taxon>
        <taxon>Candidatus Argoarchaeum</taxon>
    </lineage>
</organism>